<dbReference type="Pfam" id="PF01359">
    <property type="entry name" value="Transposase_1"/>
    <property type="match status" value="1"/>
</dbReference>
<dbReference type="Proteomes" id="UP000762676">
    <property type="component" value="Unassembled WGS sequence"/>
</dbReference>
<gene>
    <name evidence="2" type="ORF">ElyMa_001402700</name>
</gene>
<evidence type="ECO:0000313" key="2">
    <source>
        <dbReference type="EMBL" id="GFS13651.1"/>
    </source>
</evidence>
<keyword evidence="1" id="KW-0732">Signal</keyword>
<dbReference type="AlphaFoldDB" id="A0AAV4ITY7"/>
<feature type="chain" id="PRO_5043349170" evidence="1">
    <location>
        <begin position="23"/>
        <end position="94"/>
    </location>
</feature>
<keyword evidence="3" id="KW-1185">Reference proteome</keyword>
<sequence>MATVFWDAKGVILLNILQLGQCINAAQYCSTLDRLRDAIRRKRPGLLRRGIVLKHNKVQQTLDSNGCSAMVEQFFPILPTIQTLHPLTFICLDP</sequence>
<reference evidence="2 3" key="1">
    <citation type="journal article" date="2021" name="Elife">
        <title>Chloroplast acquisition without the gene transfer in kleptoplastic sea slugs, Plakobranchus ocellatus.</title>
        <authorList>
            <person name="Maeda T."/>
            <person name="Takahashi S."/>
            <person name="Yoshida T."/>
            <person name="Shimamura S."/>
            <person name="Takaki Y."/>
            <person name="Nagai Y."/>
            <person name="Toyoda A."/>
            <person name="Suzuki Y."/>
            <person name="Arimoto A."/>
            <person name="Ishii H."/>
            <person name="Satoh N."/>
            <person name="Nishiyama T."/>
            <person name="Hasebe M."/>
            <person name="Maruyama T."/>
            <person name="Minagawa J."/>
            <person name="Obokata J."/>
            <person name="Shigenobu S."/>
        </authorList>
    </citation>
    <scope>NUCLEOTIDE SEQUENCE [LARGE SCALE GENOMIC DNA]</scope>
</reference>
<feature type="signal peptide" evidence="1">
    <location>
        <begin position="1"/>
        <end position="22"/>
    </location>
</feature>
<proteinExistence type="predicted"/>
<dbReference type="EMBL" id="BMAT01002771">
    <property type="protein sequence ID" value="GFS13651.1"/>
    <property type="molecule type" value="Genomic_DNA"/>
</dbReference>
<accession>A0AAV4ITY7</accession>
<dbReference type="Gene3D" id="3.30.420.10">
    <property type="entry name" value="Ribonuclease H-like superfamily/Ribonuclease H"/>
    <property type="match status" value="1"/>
</dbReference>
<dbReference type="InterPro" id="IPR036397">
    <property type="entry name" value="RNaseH_sf"/>
</dbReference>
<name>A0AAV4ITY7_9GAST</name>
<dbReference type="GO" id="GO:0003676">
    <property type="term" value="F:nucleic acid binding"/>
    <property type="evidence" value="ECO:0007669"/>
    <property type="project" value="InterPro"/>
</dbReference>
<organism evidence="2 3">
    <name type="scientific">Elysia marginata</name>
    <dbReference type="NCBI Taxonomy" id="1093978"/>
    <lineage>
        <taxon>Eukaryota</taxon>
        <taxon>Metazoa</taxon>
        <taxon>Spiralia</taxon>
        <taxon>Lophotrochozoa</taxon>
        <taxon>Mollusca</taxon>
        <taxon>Gastropoda</taxon>
        <taxon>Heterobranchia</taxon>
        <taxon>Euthyneura</taxon>
        <taxon>Panpulmonata</taxon>
        <taxon>Sacoglossa</taxon>
        <taxon>Placobranchoidea</taxon>
        <taxon>Plakobranchidae</taxon>
        <taxon>Elysia</taxon>
    </lineage>
</organism>
<dbReference type="InterPro" id="IPR001888">
    <property type="entry name" value="Transposase_1"/>
</dbReference>
<comment type="caution">
    <text evidence="2">The sequence shown here is derived from an EMBL/GenBank/DDBJ whole genome shotgun (WGS) entry which is preliminary data.</text>
</comment>
<protein>
    <submittedName>
        <fullName evidence="2">Histone-lysine N-methyltransferase SETMAR</fullName>
    </submittedName>
</protein>
<evidence type="ECO:0000313" key="3">
    <source>
        <dbReference type="Proteomes" id="UP000762676"/>
    </source>
</evidence>
<evidence type="ECO:0000256" key="1">
    <source>
        <dbReference type="SAM" id="SignalP"/>
    </source>
</evidence>